<organism evidence="2 3">
    <name type="scientific">Candidatus Falkowbacteria bacterium RIFOXYA2_FULL_47_9</name>
    <dbReference type="NCBI Taxonomy" id="1797995"/>
    <lineage>
        <taxon>Bacteria</taxon>
        <taxon>Candidatus Falkowiibacteriota</taxon>
    </lineage>
</organism>
<protein>
    <submittedName>
        <fullName evidence="2">Uncharacterized protein</fullName>
    </submittedName>
</protein>
<sequence length="64" mass="7184">MALKDFFAKFFGKGQETPMQMPQEPAMPQAQSAATPLSEPEVHVPQSIEDVEKMPEPKMPLQQQ</sequence>
<reference evidence="2 3" key="1">
    <citation type="journal article" date="2016" name="Nat. Commun.">
        <title>Thousands of microbial genomes shed light on interconnected biogeochemical processes in an aquifer system.</title>
        <authorList>
            <person name="Anantharaman K."/>
            <person name="Brown C.T."/>
            <person name="Hug L.A."/>
            <person name="Sharon I."/>
            <person name="Castelle C.J."/>
            <person name="Probst A.J."/>
            <person name="Thomas B.C."/>
            <person name="Singh A."/>
            <person name="Wilkins M.J."/>
            <person name="Karaoz U."/>
            <person name="Brodie E.L."/>
            <person name="Williams K.H."/>
            <person name="Hubbard S.S."/>
            <person name="Banfield J.F."/>
        </authorList>
    </citation>
    <scope>NUCLEOTIDE SEQUENCE [LARGE SCALE GENOMIC DNA]</scope>
</reference>
<accession>A0A1F5SJ57</accession>
<evidence type="ECO:0000256" key="1">
    <source>
        <dbReference type="SAM" id="MobiDB-lite"/>
    </source>
</evidence>
<comment type="caution">
    <text evidence="2">The sequence shown here is derived from an EMBL/GenBank/DDBJ whole genome shotgun (WGS) entry which is preliminary data.</text>
</comment>
<feature type="region of interest" description="Disordered" evidence="1">
    <location>
        <begin position="14"/>
        <end position="64"/>
    </location>
</feature>
<proteinExistence type="predicted"/>
<name>A0A1F5SJ57_9BACT</name>
<evidence type="ECO:0000313" key="3">
    <source>
        <dbReference type="Proteomes" id="UP000178925"/>
    </source>
</evidence>
<feature type="compositionally biased region" description="Low complexity" evidence="1">
    <location>
        <begin position="18"/>
        <end position="34"/>
    </location>
</feature>
<dbReference type="EMBL" id="MFGC01000033">
    <property type="protein sequence ID" value="OGF26710.1"/>
    <property type="molecule type" value="Genomic_DNA"/>
</dbReference>
<dbReference type="STRING" id="1797995.A2242_01960"/>
<dbReference type="AlphaFoldDB" id="A0A1F5SJ57"/>
<gene>
    <name evidence="2" type="ORF">A2242_01960</name>
</gene>
<evidence type="ECO:0000313" key="2">
    <source>
        <dbReference type="EMBL" id="OGF26710.1"/>
    </source>
</evidence>
<dbReference type="Proteomes" id="UP000178925">
    <property type="component" value="Unassembled WGS sequence"/>
</dbReference>